<dbReference type="RefSeq" id="WP_253760269.1">
    <property type="nucleotide sequence ID" value="NZ_BAABKA010000019.1"/>
</dbReference>
<sequence length="84" mass="9484">MDMATIMVALVSLALVHVCALLGLRLRLRWWVRHEQVQSRHLTDLATVLDEGGRIELDEERGEGRRLSVKVVRGASKPGRQATR</sequence>
<feature type="transmembrane region" description="Helical" evidence="1">
    <location>
        <begin position="6"/>
        <end position="24"/>
    </location>
</feature>
<keyword evidence="1" id="KW-0812">Transmembrane</keyword>
<keyword evidence="1" id="KW-0472">Membrane</keyword>
<organism evidence="2 3">
    <name type="scientific">Nonomuraea thailandensis</name>
    <dbReference type="NCBI Taxonomy" id="1188745"/>
    <lineage>
        <taxon>Bacteria</taxon>
        <taxon>Bacillati</taxon>
        <taxon>Actinomycetota</taxon>
        <taxon>Actinomycetes</taxon>
        <taxon>Streptosporangiales</taxon>
        <taxon>Streptosporangiaceae</taxon>
        <taxon>Nonomuraea</taxon>
    </lineage>
</organism>
<keyword evidence="3" id="KW-1185">Reference proteome</keyword>
<dbReference type="Proteomes" id="UP001139648">
    <property type="component" value="Unassembled WGS sequence"/>
</dbReference>
<evidence type="ECO:0000313" key="3">
    <source>
        <dbReference type="Proteomes" id="UP001139648"/>
    </source>
</evidence>
<dbReference type="EMBL" id="JAMZEB010000004">
    <property type="protein sequence ID" value="MCP2365765.1"/>
    <property type="molecule type" value="Genomic_DNA"/>
</dbReference>
<comment type="caution">
    <text evidence="2">The sequence shown here is derived from an EMBL/GenBank/DDBJ whole genome shotgun (WGS) entry which is preliminary data.</text>
</comment>
<keyword evidence="1" id="KW-1133">Transmembrane helix</keyword>
<evidence type="ECO:0000256" key="1">
    <source>
        <dbReference type="SAM" id="Phobius"/>
    </source>
</evidence>
<proteinExistence type="predicted"/>
<reference evidence="2" key="1">
    <citation type="submission" date="2022-06" db="EMBL/GenBank/DDBJ databases">
        <title>Sequencing the genomes of 1000 actinobacteria strains.</title>
        <authorList>
            <person name="Klenk H.-P."/>
        </authorList>
    </citation>
    <scope>NUCLEOTIDE SEQUENCE</scope>
    <source>
        <strain evidence="2">DSM 46694</strain>
    </source>
</reference>
<dbReference type="AlphaFoldDB" id="A0A9X2GXF4"/>
<name>A0A9X2GXF4_9ACTN</name>
<protein>
    <submittedName>
        <fullName evidence="2">Uncharacterized protein</fullName>
    </submittedName>
</protein>
<accession>A0A9X2GXF4</accession>
<gene>
    <name evidence="2" type="ORF">HD597_012869</name>
</gene>
<evidence type="ECO:0000313" key="2">
    <source>
        <dbReference type="EMBL" id="MCP2365765.1"/>
    </source>
</evidence>